<evidence type="ECO:0000313" key="3">
    <source>
        <dbReference type="Proteomes" id="UP000198641"/>
    </source>
</evidence>
<reference evidence="2 3" key="1">
    <citation type="submission" date="2016-10" db="EMBL/GenBank/DDBJ databases">
        <authorList>
            <person name="de Groot N.N."/>
        </authorList>
    </citation>
    <scope>NUCLEOTIDE SEQUENCE [LARGE SCALE GENOMIC DNA]</scope>
    <source>
        <strain evidence="2 3">BH539</strain>
    </source>
</reference>
<protein>
    <submittedName>
        <fullName evidence="2">Type VI secretion system protein VasI</fullName>
    </submittedName>
</protein>
<accession>A0A1G7N9F3</accession>
<dbReference type="AlphaFoldDB" id="A0A1G7N9F3"/>
<proteinExistence type="predicted"/>
<dbReference type="NCBIfam" id="TIGR03360">
    <property type="entry name" value="VI_minor_1"/>
    <property type="match status" value="1"/>
</dbReference>
<keyword evidence="1" id="KW-0732">Signal</keyword>
<feature type="chain" id="PRO_5011585891" evidence="1">
    <location>
        <begin position="43"/>
        <end position="245"/>
    </location>
</feature>
<organism evidence="2 3">
    <name type="scientific">Onishia taeanensis</name>
    <dbReference type="NCBI Taxonomy" id="284577"/>
    <lineage>
        <taxon>Bacteria</taxon>
        <taxon>Pseudomonadati</taxon>
        <taxon>Pseudomonadota</taxon>
        <taxon>Gammaproteobacteria</taxon>
        <taxon>Oceanospirillales</taxon>
        <taxon>Halomonadaceae</taxon>
        <taxon>Onishia</taxon>
    </lineage>
</organism>
<evidence type="ECO:0000313" key="2">
    <source>
        <dbReference type="EMBL" id="SDF70602.1"/>
    </source>
</evidence>
<dbReference type="Proteomes" id="UP000198641">
    <property type="component" value="Unassembled WGS sequence"/>
</dbReference>
<dbReference type="STRING" id="284577.SAMN05216571_101303"/>
<dbReference type="EMBL" id="FNCI01000001">
    <property type="protein sequence ID" value="SDF70602.1"/>
    <property type="molecule type" value="Genomic_DNA"/>
</dbReference>
<name>A0A1G7N9F3_9GAMM</name>
<sequence length="245" mass="26840">MNAIDIIRAFECKAARSARHGSGARLLMLALVVGLAAAPASAQVTTQDRPQTQLPHQTQAARLKAAEACADSPSRLGRLECYDRLFRDQEAAETEQTRSPLWQAVAAQEAERSAEDFGIRVREMPDSVLMSAPALGTLPPRPLLVISCDNAITRFQLHLSKPLEATRAPLELHGGGVTLEQTWRVLDDGHVVSGGRGLPAIGTLKRLLRGEELRLTSERPAINGLRFDLEGWRTAIEPLRAMCRW</sequence>
<dbReference type="InterPro" id="IPR017738">
    <property type="entry name" value="T6SS-assoc_VCA0118"/>
</dbReference>
<evidence type="ECO:0000256" key="1">
    <source>
        <dbReference type="SAM" id="SignalP"/>
    </source>
</evidence>
<gene>
    <name evidence="2" type="ORF">SAMN05216571_101303</name>
</gene>
<keyword evidence="3" id="KW-1185">Reference proteome</keyword>
<dbReference type="RefSeq" id="WP_217629296.1">
    <property type="nucleotide sequence ID" value="NZ_FNCI01000001.1"/>
</dbReference>
<dbReference type="Pfam" id="PF11319">
    <property type="entry name" value="VasI"/>
    <property type="match status" value="1"/>
</dbReference>
<feature type="signal peptide" evidence="1">
    <location>
        <begin position="1"/>
        <end position="42"/>
    </location>
</feature>